<keyword evidence="2" id="KW-1185">Reference proteome</keyword>
<dbReference type="EMBL" id="ML208272">
    <property type="protein sequence ID" value="TFK73847.1"/>
    <property type="molecule type" value="Genomic_DNA"/>
</dbReference>
<organism evidence="1 2">
    <name type="scientific">Pluteus cervinus</name>
    <dbReference type="NCBI Taxonomy" id="181527"/>
    <lineage>
        <taxon>Eukaryota</taxon>
        <taxon>Fungi</taxon>
        <taxon>Dikarya</taxon>
        <taxon>Basidiomycota</taxon>
        <taxon>Agaricomycotina</taxon>
        <taxon>Agaricomycetes</taxon>
        <taxon>Agaricomycetidae</taxon>
        <taxon>Agaricales</taxon>
        <taxon>Pluteineae</taxon>
        <taxon>Pluteaceae</taxon>
        <taxon>Pluteus</taxon>
    </lineage>
</organism>
<accession>A0ACD3B8D6</accession>
<proteinExistence type="predicted"/>
<evidence type="ECO:0000313" key="1">
    <source>
        <dbReference type="EMBL" id="TFK73847.1"/>
    </source>
</evidence>
<evidence type="ECO:0000313" key="2">
    <source>
        <dbReference type="Proteomes" id="UP000308600"/>
    </source>
</evidence>
<reference evidence="1 2" key="1">
    <citation type="journal article" date="2019" name="Nat. Ecol. Evol.">
        <title>Megaphylogeny resolves global patterns of mushroom evolution.</title>
        <authorList>
            <person name="Varga T."/>
            <person name="Krizsan K."/>
            <person name="Foldi C."/>
            <person name="Dima B."/>
            <person name="Sanchez-Garcia M."/>
            <person name="Sanchez-Ramirez S."/>
            <person name="Szollosi G.J."/>
            <person name="Szarkandi J.G."/>
            <person name="Papp V."/>
            <person name="Albert L."/>
            <person name="Andreopoulos W."/>
            <person name="Angelini C."/>
            <person name="Antonin V."/>
            <person name="Barry K.W."/>
            <person name="Bougher N.L."/>
            <person name="Buchanan P."/>
            <person name="Buyck B."/>
            <person name="Bense V."/>
            <person name="Catcheside P."/>
            <person name="Chovatia M."/>
            <person name="Cooper J."/>
            <person name="Damon W."/>
            <person name="Desjardin D."/>
            <person name="Finy P."/>
            <person name="Geml J."/>
            <person name="Haridas S."/>
            <person name="Hughes K."/>
            <person name="Justo A."/>
            <person name="Karasinski D."/>
            <person name="Kautmanova I."/>
            <person name="Kiss B."/>
            <person name="Kocsube S."/>
            <person name="Kotiranta H."/>
            <person name="LaButti K.M."/>
            <person name="Lechner B.E."/>
            <person name="Liimatainen K."/>
            <person name="Lipzen A."/>
            <person name="Lukacs Z."/>
            <person name="Mihaltcheva S."/>
            <person name="Morgado L.N."/>
            <person name="Niskanen T."/>
            <person name="Noordeloos M.E."/>
            <person name="Ohm R.A."/>
            <person name="Ortiz-Santana B."/>
            <person name="Ovrebo C."/>
            <person name="Racz N."/>
            <person name="Riley R."/>
            <person name="Savchenko A."/>
            <person name="Shiryaev A."/>
            <person name="Soop K."/>
            <person name="Spirin V."/>
            <person name="Szebenyi C."/>
            <person name="Tomsovsky M."/>
            <person name="Tulloss R.E."/>
            <person name="Uehling J."/>
            <person name="Grigoriev I.V."/>
            <person name="Vagvolgyi C."/>
            <person name="Papp T."/>
            <person name="Martin F.M."/>
            <person name="Miettinen O."/>
            <person name="Hibbett D.S."/>
            <person name="Nagy L.G."/>
        </authorList>
    </citation>
    <scope>NUCLEOTIDE SEQUENCE [LARGE SCALE GENOMIC DNA]</scope>
    <source>
        <strain evidence="1 2">NL-1719</strain>
    </source>
</reference>
<protein>
    <submittedName>
        <fullName evidence="1">Uncharacterized protein</fullName>
    </submittedName>
</protein>
<name>A0ACD3B8D6_9AGAR</name>
<sequence length="471" mass="53724">MKVLLHRLNSRNGREGREGSEAPAQTPITSPRAQRADRWPRPPTPPRAVLDWLLDSAPARAATPPSLPKQGSPFATIEDCPQEILDTILSYHCPVLQYTTQWTADRPIHELIDTLLWLRRLVYLNRRWFYAIRPLLQSVVIVAAGARRSRSQAAFAKRYSRTIRRVVLDCRHPWDNSEAHRTRTLSSFKECLDACTNLQILDVVCLNDIILPDTDAQRLTRSLFSHISSNQLRTLAIRTKSTEVLMTNVMTLHILDMMKWEVVRDLTDLEIQSWTGQTNSTTLETSFPSLKRLTLSRVSPRALDDLFEIVSVITKPSRKSTLLSDLSFSSTYIRLSTIERLLGINNIGETLLSFKCSISWIYPSDDLPVAPSAIFALCPHLQTLHLFAPCPTSIFANLPPSLIELGVLVMKDCRLPAISRMDAIILWSNDVLLRKNVKRLVMKWYLDDERKERDHRKLRRSHLGVEVLSVA</sequence>
<dbReference type="Proteomes" id="UP000308600">
    <property type="component" value="Unassembled WGS sequence"/>
</dbReference>
<gene>
    <name evidence="1" type="ORF">BDN72DRAFT_135193</name>
</gene>